<gene>
    <name evidence="1" type="ORF">A3841_18565</name>
</gene>
<proteinExistence type="predicted"/>
<evidence type="ECO:0008006" key="3">
    <source>
        <dbReference type="Google" id="ProtNLM"/>
    </source>
</evidence>
<dbReference type="Proteomes" id="UP000186551">
    <property type="component" value="Unassembled WGS sequence"/>
</dbReference>
<evidence type="ECO:0000313" key="2">
    <source>
        <dbReference type="Proteomes" id="UP000186551"/>
    </source>
</evidence>
<dbReference type="RefSeq" id="WP_073852429.1">
    <property type="nucleotide sequence ID" value="NZ_LVWA01000005.1"/>
</dbReference>
<sequence>MTSAELPEYLTSRIVPEEDLLHITWMRPVSTEEYREGLHAIKQLILDQSTRLWLADSRRLSHVTFEDQQWIIKELIPLLLKSQLQKVARVVKADVFTYISFENMMSKAQENLNVHVQMEQFTTVESALGWLRMQD</sequence>
<comment type="caution">
    <text evidence="1">The sequence shown here is derived from an EMBL/GenBank/DDBJ whole genome shotgun (WGS) entry which is preliminary data.</text>
</comment>
<dbReference type="EMBL" id="LVWA01000005">
    <property type="protein sequence ID" value="OKL40326.1"/>
    <property type="molecule type" value="Genomic_DNA"/>
</dbReference>
<reference evidence="1 2" key="1">
    <citation type="submission" date="2016-03" db="EMBL/GenBank/DDBJ databases">
        <title>Genome sequence of Pontibacter sp. nov., of the family cytophagaceae, isolated from marine sediment of the Yellow Sea, China.</title>
        <authorList>
            <person name="Zhang G."/>
            <person name="Zhang R."/>
        </authorList>
    </citation>
    <scope>NUCLEOTIDE SEQUENCE [LARGE SCALE GENOMIC DNA]</scope>
    <source>
        <strain evidence="1 2">S10-8</strain>
    </source>
</reference>
<dbReference type="AlphaFoldDB" id="A0A1Q5PDM9"/>
<dbReference type="OrthoDB" id="851686at2"/>
<keyword evidence="2" id="KW-1185">Reference proteome</keyword>
<accession>A0A1Q5PDM9</accession>
<dbReference type="STRING" id="1797110.A3841_18565"/>
<organism evidence="1 2">
    <name type="scientific">Pontibacter flavimaris</name>
    <dbReference type="NCBI Taxonomy" id="1797110"/>
    <lineage>
        <taxon>Bacteria</taxon>
        <taxon>Pseudomonadati</taxon>
        <taxon>Bacteroidota</taxon>
        <taxon>Cytophagia</taxon>
        <taxon>Cytophagales</taxon>
        <taxon>Hymenobacteraceae</taxon>
        <taxon>Pontibacter</taxon>
    </lineage>
</organism>
<name>A0A1Q5PDM9_9BACT</name>
<evidence type="ECO:0000313" key="1">
    <source>
        <dbReference type="EMBL" id="OKL40326.1"/>
    </source>
</evidence>
<protein>
    <recommendedName>
        <fullName evidence="3">STAS/SEC14 domain-containing protein</fullName>
    </recommendedName>
</protein>